<sequence>MKQGWFPVLSVFMFFCFYISCLFAQDVFVGSDLTHLGFFLFF</sequence>
<organism evidence="1">
    <name type="scientific">Rhizophora mucronata</name>
    <name type="common">Asiatic mangrove</name>
    <dbReference type="NCBI Taxonomy" id="61149"/>
    <lineage>
        <taxon>Eukaryota</taxon>
        <taxon>Viridiplantae</taxon>
        <taxon>Streptophyta</taxon>
        <taxon>Embryophyta</taxon>
        <taxon>Tracheophyta</taxon>
        <taxon>Spermatophyta</taxon>
        <taxon>Magnoliopsida</taxon>
        <taxon>eudicotyledons</taxon>
        <taxon>Gunneridae</taxon>
        <taxon>Pentapetalae</taxon>
        <taxon>rosids</taxon>
        <taxon>fabids</taxon>
        <taxon>Malpighiales</taxon>
        <taxon>Rhizophoraceae</taxon>
        <taxon>Rhizophora</taxon>
    </lineage>
</organism>
<dbReference type="EMBL" id="GGEC01075167">
    <property type="protein sequence ID" value="MBX55651.1"/>
    <property type="molecule type" value="Transcribed_RNA"/>
</dbReference>
<name>A0A2P2PLW8_RHIMU</name>
<evidence type="ECO:0000313" key="1">
    <source>
        <dbReference type="EMBL" id="MBX55651.1"/>
    </source>
</evidence>
<dbReference type="AlphaFoldDB" id="A0A2P2PLW8"/>
<reference evidence="1" key="1">
    <citation type="submission" date="2018-02" db="EMBL/GenBank/DDBJ databases">
        <title>Rhizophora mucronata_Transcriptome.</title>
        <authorList>
            <person name="Meera S.P."/>
            <person name="Sreeshan A."/>
            <person name="Augustine A."/>
        </authorList>
    </citation>
    <scope>NUCLEOTIDE SEQUENCE</scope>
    <source>
        <tissue evidence="1">Leaf</tissue>
    </source>
</reference>
<proteinExistence type="predicted"/>
<accession>A0A2P2PLW8</accession>
<protein>
    <submittedName>
        <fullName evidence="1">Uncharacterized protein</fullName>
    </submittedName>
</protein>